<feature type="transmembrane region" description="Helical" evidence="1">
    <location>
        <begin position="196"/>
        <end position="214"/>
    </location>
</feature>
<sequence>MNLITVLFSKKKPMVLGFSISLLGALPLGYTNVISLQILLEQGNWASLSFILGIIFVQYFVLKMVYKIARWLVNQKKLLLFIDLFTILFLLFIGLYFMISSTNEQNVSLSNLILIQYPFLLAVFLNLLNFIQWPYWSGIYIYLFRTAKLDDQIKTTNKFILGALLGTSLGMFLFAHVGQFLIVANQIKVSSYINPVFMILFLFLATVQTVKFIFKNSLHQKEINRF</sequence>
<dbReference type="EMBL" id="LVJE01000047">
    <property type="protein sequence ID" value="OAB25288.1"/>
    <property type="molecule type" value="Genomic_DNA"/>
</dbReference>
<protein>
    <recommendedName>
        <fullName evidence="4">Lysine transporter LysE</fullName>
    </recommendedName>
</protein>
<comment type="caution">
    <text evidence="2">The sequence shown here is derived from an EMBL/GenBank/DDBJ whole genome shotgun (WGS) entry which is preliminary data.</text>
</comment>
<evidence type="ECO:0008006" key="4">
    <source>
        <dbReference type="Google" id="ProtNLM"/>
    </source>
</evidence>
<reference evidence="2 3" key="1">
    <citation type="submission" date="2016-03" db="EMBL/GenBank/DDBJ databases">
        <title>Draft genome sequence of Flavobacterium fryxellicola DSM 16209.</title>
        <authorList>
            <person name="Shin S.-K."/>
            <person name="Yi H."/>
        </authorList>
    </citation>
    <scope>NUCLEOTIDE SEQUENCE [LARGE SCALE GENOMIC DNA]</scope>
    <source>
        <strain evidence="2 3">DSM 16209</strain>
    </source>
</reference>
<keyword evidence="1" id="KW-0812">Transmembrane</keyword>
<feature type="transmembrane region" description="Helical" evidence="1">
    <location>
        <begin position="119"/>
        <end position="143"/>
    </location>
</feature>
<feature type="transmembrane region" description="Helical" evidence="1">
    <location>
        <begin position="47"/>
        <end position="66"/>
    </location>
</feature>
<evidence type="ECO:0000313" key="3">
    <source>
        <dbReference type="Proteomes" id="UP000077164"/>
    </source>
</evidence>
<feature type="transmembrane region" description="Helical" evidence="1">
    <location>
        <begin position="159"/>
        <end position="184"/>
    </location>
</feature>
<gene>
    <name evidence="2" type="ORF">FBFR_14970</name>
</gene>
<name>A0A167U616_9FLAO</name>
<feature type="transmembrane region" description="Helical" evidence="1">
    <location>
        <begin position="78"/>
        <end position="99"/>
    </location>
</feature>
<dbReference type="RefSeq" id="WP_066082719.1">
    <property type="nucleotide sequence ID" value="NZ_FRDK01000009.1"/>
</dbReference>
<dbReference type="Proteomes" id="UP000077164">
    <property type="component" value="Unassembled WGS sequence"/>
</dbReference>
<keyword evidence="1" id="KW-0472">Membrane</keyword>
<dbReference type="OrthoDB" id="9342487at2"/>
<proteinExistence type="predicted"/>
<organism evidence="2 3">
    <name type="scientific">Flavobacterium fryxellicola</name>
    <dbReference type="NCBI Taxonomy" id="249352"/>
    <lineage>
        <taxon>Bacteria</taxon>
        <taxon>Pseudomonadati</taxon>
        <taxon>Bacteroidota</taxon>
        <taxon>Flavobacteriia</taxon>
        <taxon>Flavobacteriales</taxon>
        <taxon>Flavobacteriaceae</taxon>
        <taxon>Flavobacterium</taxon>
    </lineage>
</organism>
<evidence type="ECO:0000256" key="1">
    <source>
        <dbReference type="SAM" id="Phobius"/>
    </source>
</evidence>
<dbReference type="STRING" id="249352.SAMN05444395_10989"/>
<evidence type="ECO:0000313" key="2">
    <source>
        <dbReference type="EMBL" id="OAB25288.1"/>
    </source>
</evidence>
<dbReference type="AlphaFoldDB" id="A0A167U616"/>
<keyword evidence="3" id="KW-1185">Reference proteome</keyword>
<keyword evidence="1" id="KW-1133">Transmembrane helix</keyword>
<accession>A0A167U616</accession>